<dbReference type="GO" id="GO:0003682">
    <property type="term" value="F:chromatin binding"/>
    <property type="evidence" value="ECO:0007669"/>
    <property type="project" value="TreeGrafter"/>
</dbReference>
<dbReference type="GeneTree" id="ENSGT00940000177214"/>
<dbReference type="AlphaFoldDB" id="A0A3Q3MFP9"/>
<dbReference type="InterPro" id="IPR032739">
    <property type="entry name" value="MRNIP"/>
</dbReference>
<name>A0A3Q3MFP9_9TELE</name>
<keyword evidence="3" id="KW-1185">Reference proteome</keyword>
<evidence type="ECO:0000313" key="2">
    <source>
        <dbReference type="Ensembl" id="ENSMAMP00000021646.2"/>
    </source>
</evidence>
<accession>A0A3Q3MFP9</accession>
<evidence type="ECO:0000259" key="1">
    <source>
        <dbReference type="Pfam" id="PF15749"/>
    </source>
</evidence>
<dbReference type="InterPro" id="IPR049472">
    <property type="entry name" value="MRNIP_N"/>
</dbReference>
<dbReference type="Pfam" id="PF15749">
    <property type="entry name" value="MRNIP"/>
    <property type="match status" value="1"/>
</dbReference>
<evidence type="ECO:0000313" key="3">
    <source>
        <dbReference type="Proteomes" id="UP000261640"/>
    </source>
</evidence>
<dbReference type="GO" id="GO:0005634">
    <property type="term" value="C:nucleus"/>
    <property type="evidence" value="ECO:0007669"/>
    <property type="project" value="TreeGrafter"/>
</dbReference>
<dbReference type="InParanoid" id="A0A3Q3MFP9"/>
<sequence>NPSLSLCSQPGCCYKTMHGILICPSWWSCKLCGEKQSLLKEFGCGSGPDCRQHVQKLNAMRGAMMEEKFKSIK</sequence>
<dbReference type="GO" id="GO:0007095">
    <property type="term" value="P:mitotic G2 DNA damage checkpoint signaling"/>
    <property type="evidence" value="ECO:0007669"/>
    <property type="project" value="TreeGrafter"/>
</dbReference>
<feature type="domain" description="MRN complex-interacting protein N-terminal" evidence="1">
    <location>
        <begin position="26"/>
        <end position="69"/>
    </location>
</feature>
<proteinExistence type="predicted"/>
<dbReference type="Ensembl" id="ENSMAMT00000022193.2">
    <property type="protein sequence ID" value="ENSMAMP00000021646.2"/>
    <property type="gene ID" value="ENSMAMG00000014547.2"/>
</dbReference>
<organism evidence="2 3">
    <name type="scientific">Mastacembelus armatus</name>
    <name type="common">zig-zag eel</name>
    <dbReference type="NCBI Taxonomy" id="205130"/>
    <lineage>
        <taxon>Eukaryota</taxon>
        <taxon>Metazoa</taxon>
        <taxon>Chordata</taxon>
        <taxon>Craniata</taxon>
        <taxon>Vertebrata</taxon>
        <taxon>Euteleostomi</taxon>
        <taxon>Actinopterygii</taxon>
        <taxon>Neopterygii</taxon>
        <taxon>Teleostei</taxon>
        <taxon>Neoteleostei</taxon>
        <taxon>Acanthomorphata</taxon>
        <taxon>Anabantaria</taxon>
        <taxon>Synbranchiformes</taxon>
        <taxon>Mastacembelidae</taxon>
        <taxon>Mastacembelus</taxon>
    </lineage>
</organism>
<dbReference type="Proteomes" id="UP000261640">
    <property type="component" value="Unplaced"/>
</dbReference>
<protein>
    <recommendedName>
        <fullName evidence="1">MRN complex-interacting protein N-terminal domain-containing protein</fullName>
    </recommendedName>
</protein>
<dbReference type="STRING" id="205130.ENSMAMP00000021646"/>
<reference evidence="2" key="1">
    <citation type="submission" date="2025-08" db="UniProtKB">
        <authorList>
            <consortium name="Ensembl"/>
        </authorList>
    </citation>
    <scope>IDENTIFICATION</scope>
</reference>
<dbReference type="PANTHER" id="PTHR15863">
    <property type="entry name" value="MRN COMPLEX-INTERACTING PROTEIN"/>
    <property type="match status" value="1"/>
</dbReference>
<reference evidence="2" key="2">
    <citation type="submission" date="2025-09" db="UniProtKB">
        <authorList>
            <consortium name="Ensembl"/>
        </authorList>
    </citation>
    <scope>IDENTIFICATION</scope>
</reference>
<dbReference type="PANTHER" id="PTHR15863:SF2">
    <property type="entry name" value="MRN COMPLEX-INTERACTING PROTEIN"/>
    <property type="match status" value="1"/>
</dbReference>